<proteinExistence type="predicted"/>
<evidence type="ECO:0000313" key="2">
    <source>
        <dbReference type="Proteomes" id="UP000821845"/>
    </source>
</evidence>
<dbReference type="Proteomes" id="UP000821845">
    <property type="component" value="Chromosome 1"/>
</dbReference>
<protein>
    <submittedName>
        <fullName evidence="1">Uncharacterized protein</fullName>
    </submittedName>
</protein>
<comment type="caution">
    <text evidence="1">The sequence shown here is derived from an EMBL/GenBank/DDBJ whole genome shotgun (WGS) entry which is preliminary data.</text>
</comment>
<organism evidence="1 2">
    <name type="scientific">Hyalomma asiaticum</name>
    <name type="common">Tick</name>
    <dbReference type="NCBI Taxonomy" id="266040"/>
    <lineage>
        <taxon>Eukaryota</taxon>
        <taxon>Metazoa</taxon>
        <taxon>Ecdysozoa</taxon>
        <taxon>Arthropoda</taxon>
        <taxon>Chelicerata</taxon>
        <taxon>Arachnida</taxon>
        <taxon>Acari</taxon>
        <taxon>Parasitiformes</taxon>
        <taxon>Ixodida</taxon>
        <taxon>Ixodoidea</taxon>
        <taxon>Ixodidae</taxon>
        <taxon>Hyalomminae</taxon>
        <taxon>Hyalomma</taxon>
    </lineage>
</organism>
<reference evidence="1" key="1">
    <citation type="submission" date="2020-05" db="EMBL/GenBank/DDBJ databases">
        <title>Large-scale comparative analyses of tick genomes elucidate their genetic diversity and vector capacities.</title>
        <authorList>
            <person name="Jia N."/>
            <person name="Wang J."/>
            <person name="Shi W."/>
            <person name="Du L."/>
            <person name="Sun Y."/>
            <person name="Zhan W."/>
            <person name="Jiang J."/>
            <person name="Wang Q."/>
            <person name="Zhang B."/>
            <person name="Ji P."/>
            <person name="Sakyi L.B."/>
            <person name="Cui X."/>
            <person name="Yuan T."/>
            <person name="Jiang B."/>
            <person name="Yang W."/>
            <person name="Lam T.T.-Y."/>
            <person name="Chang Q."/>
            <person name="Ding S."/>
            <person name="Wang X."/>
            <person name="Zhu J."/>
            <person name="Ruan X."/>
            <person name="Zhao L."/>
            <person name="Wei J."/>
            <person name="Que T."/>
            <person name="Du C."/>
            <person name="Cheng J."/>
            <person name="Dai P."/>
            <person name="Han X."/>
            <person name="Huang E."/>
            <person name="Gao Y."/>
            <person name="Liu J."/>
            <person name="Shao H."/>
            <person name="Ye R."/>
            <person name="Li L."/>
            <person name="Wei W."/>
            <person name="Wang X."/>
            <person name="Wang C."/>
            <person name="Yang T."/>
            <person name="Huo Q."/>
            <person name="Li W."/>
            <person name="Guo W."/>
            <person name="Chen H."/>
            <person name="Zhou L."/>
            <person name="Ni X."/>
            <person name="Tian J."/>
            <person name="Zhou Y."/>
            <person name="Sheng Y."/>
            <person name="Liu T."/>
            <person name="Pan Y."/>
            <person name="Xia L."/>
            <person name="Li J."/>
            <person name="Zhao F."/>
            <person name="Cao W."/>
        </authorList>
    </citation>
    <scope>NUCLEOTIDE SEQUENCE</scope>
    <source>
        <strain evidence="1">Hyas-2018</strain>
    </source>
</reference>
<evidence type="ECO:0000313" key="1">
    <source>
        <dbReference type="EMBL" id="KAH6948100.1"/>
    </source>
</evidence>
<keyword evidence="2" id="KW-1185">Reference proteome</keyword>
<sequence length="89" mass="10329">MEKLHKDLQPTSPEFKLLHFRNPCSLLNALEDGIRTSLFKVVHDFVVHFPSLFKSSWELRYKFALVCVAMGMTIMSLKTMSKVVLFIKL</sequence>
<dbReference type="EMBL" id="CM023481">
    <property type="protein sequence ID" value="KAH6948100.1"/>
    <property type="molecule type" value="Genomic_DNA"/>
</dbReference>
<name>A0ACB7TMG1_HYAAI</name>
<gene>
    <name evidence="1" type="ORF">HPB50_022825</name>
</gene>
<accession>A0ACB7TMG1</accession>